<dbReference type="Gene3D" id="3.30.2350.10">
    <property type="entry name" value="Pseudouridine synthase"/>
    <property type="match status" value="1"/>
</dbReference>
<protein>
    <recommendedName>
        <fullName evidence="4">Pseudouridine synthase RsuA/RluA-like domain-containing protein</fullName>
    </recommendedName>
</protein>
<dbReference type="EMBL" id="JARXHW010000024">
    <property type="protein sequence ID" value="MDQ8208097.1"/>
    <property type="molecule type" value="Genomic_DNA"/>
</dbReference>
<comment type="similarity">
    <text evidence="1">Belongs to the pseudouridine synthase RluA family.</text>
</comment>
<sequence>MSEKPNKKNAIGFPPPLLGDAPYRMPVLAETEDWVALEKPAGVGTRAYPWDDEPDMDAALNAQLQAGKPELVRRGASLFASVYYLDPVISGVALFAKNREALADLRNRFGSGDCRFRFQFVTAAQPTGGAASMRADAPLLPHNVKPKMIPSTAKGKKAFTDFKRIAESAKGWALWEAEVDFFRPQHVRAHAAVMEIPVLGDSLYGGPEAPSQRDLHPKKQRAGLNLPAFHGVALHLAEVQIIPGEPDATIHCAPPKHLRLLLRRMGLSE</sequence>
<dbReference type="Proteomes" id="UP001225316">
    <property type="component" value="Unassembled WGS sequence"/>
</dbReference>
<dbReference type="PANTHER" id="PTHR21600">
    <property type="entry name" value="MITOCHONDRIAL RNA PSEUDOURIDINE SYNTHASE"/>
    <property type="match status" value="1"/>
</dbReference>
<name>A0ABU1AWW8_9BACT</name>
<evidence type="ECO:0008006" key="4">
    <source>
        <dbReference type="Google" id="ProtNLM"/>
    </source>
</evidence>
<accession>A0ABU1AWW8</accession>
<dbReference type="SUPFAM" id="SSF55120">
    <property type="entry name" value="Pseudouridine synthase"/>
    <property type="match status" value="1"/>
</dbReference>
<comment type="caution">
    <text evidence="2">The sequence shown here is derived from an EMBL/GenBank/DDBJ whole genome shotgun (WGS) entry which is preliminary data.</text>
</comment>
<dbReference type="RefSeq" id="WP_308950534.1">
    <property type="nucleotide sequence ID" value="NZ_JARXHW010000024.1"/>
</dbReference>
<dbReference type="InterPro" id="IPR050188">
    <property type="entry name" value="RluA_PseudoU_synthase"/>
</dbReference>
<evidence type="ECO:0000313" key="2">
    <source>
        <dbReference type="EMBL" id="MDQ8208097.1"/>
    </source>
</evidence>
<proteinExistence type="inferred from homology"/>
<dbReference type="InterPro" id="IPR020103">
    <property type="entry name" value="PsdUridine_synth_cat_dom_sf"/>
</dbReference>
<organism evidence="2 3">
    <name type="scientific">Thalassobacterium maritimum</name>
    <dbReference type="NCBI Taxonomy" id="3041265"/>
    <lineage>
        <taxon>Bacteria</taxon>
        <taxon>Pseudomonadati</taxon>
        <taxon>Verrucomicrobiota</taxon>
        <taxon>Opitutia</taxon>
        <taxon>Puniceicoccales</taxon>
        <taxon>Coraliomargaritaceae</taxon>
        <taxon>Thalassobacterium</taxon>
    </lineage>
</organism>
<dbReference type="PANTHER" id="PTHR21600:SF87">
    <property type="entry name" value="RNA PSEUDOURIDYLATE SYNTHASE DOMAIN-CONTAINING PROTEIN 1"/>
    <property type="match status" value="1"/>
</dbReference>
<evidence type="ECO:0000313" key="3">
    <source>
        <dbReference type="Proteomes" id="UP001225316"/>
    </source>
</evidence>
<evidence type="ECO:0000256" key="1">
    <source>
        <dbReference type="ARBA" id="ARBA00010876"/>
    </source>
</evidence>
<keyword evidence="3" id="KW-1185">Reference proteome</keyword>
<reference evidence="2 3" key="1">
    <citation type="submission" date="2023-04" db="EMBL/GenBank/DDBJ databases">
        <title>A novel bacteria isolated from coastal sediment.</title>
        <authorList>
            <person name="Liu X.-J."/>
            <person name="Du Z.-J."/>
        </authorList>
    </citation>
    <scope>NUCLEOTIDE SEQUENCE [LARGE SCALE GENOMIC DNA]</scope>
    <source>
        <strain evidence="2 3">SDUM461003</strain>
    </source>
</reference>
<gene>
    <name evidence="2" type="ORF">QEH52_11295</name>
</gene>